<dbReference type="GO" id="GO:0004806">
    <property type="term" value="F:triacylglycerol lipase activity"/>
    <property type="evidence" value="ECO:0007669"/>
    <property type="project" value="UniProtKB-EC"/>
</dbReference>
<dbReference type="SUPFAM" id="SSF53474">
    <property type="entry name" value="alpha/beta-Hydrolases"/>
    <property type="match status" value="1"/>
</dbReference>
<sequence length="323" mass="34177" precursor="true">MHFRYSRMIAVVLSMAVFFSPSARAQDVVAPWTGMGQHREAASSLPQGAARSSIHPYASPPGANVECAHRGQPPVILLHGMSSNAYAAFSQISQALHREGRCVFAINYGYYGADRHSMAGRLPGFFALAPMEDSLQEVSRHIAMVKEHTGAQEVDLVGWSEGGALAAAYAKRNGGHDVRNVVTLAGVLRGTSALGMSNLEQQLLAAGMHPNVAIDSMLGPAGNDLLAGSAFMNELIDGAVEVPGVHYTAISTLYDEAATPLSATQFSGGDHRNIVLQEGCQADRVDHLGIVYDQRAIAFVLQAVGERAVVPCGENFGPIPGKS</sequence>
<dbReference type="OrthoDB" id="8871309at2"/>
<evidence type="ECO:0000256" key="1">
    <source>
        <dbReference type="SAM" id="SignalP"/>
    </source>
</evidence>
<evidence type="ECO:0000313" key="4">
    <source>
        <dbReference type="Proteomes" id="UP000271587"/>
    </source>
</evidence>
<keyword evidence="1" id="KW-0732">Signal</keyword>
<dbReference type="Pfam" id="PF00561">
    <property type="entry name" value="Abhydrolase_1"/>
    <property type="match status" value="1"/>
</dbReference>
<protein>
    <submittedName>
        <fullName evidence="3">Extracellular esterase EstB</fullName>
        <ecNumber evidence="3">3.1.1.3</ecNumber>
    </submittedName>
</protein>
<gene>
    <name evidence="3" type="primary">estB2</name>
    <name evidence="3" type="ORF">CGERO_07060</name>
</gene>
<keyword evidence="4" id="KW-1185">Reference proteome</keyword>
<dbReference type="Proteomes" id="UP000271587">
    <property type="component" value="Chromosome"/>
</dbReference>
<feature type="signal peptide" evidence="1">
    <location>
        <begin position="1"/>
        <end position="25"/>
    </location>
</feature>
<evidence type="ECO:0000259" key="2">
    <source>
        <dbReference type="Pfam" id="PF00561"/>
    </source>
</evidence>
<dbReference type="Gene3D" id="3.40.50.1820">
    <property type="entry name" value="alpha/beta hydrolase"/>
    <property type="match status" value="1"/>
</dbReference>
<dbReference type="EC" id="3.1.1.3" evidence="3"/>
<dbReference type="KEGG" id="cgk:CGERO_07060"/>
<keyword evidence="3" id="KW-0378">Hydrolase</keyword>
<evidence type="ECO:0000313" key="3">
    <source>
        <dbReference type="EMBL" id="AZA11712.1"/>
    </source>
</evidence>
<dbReference type="EMBL" id="CP033897">
    <property type="protein sequence ID" value="AZA11712.1"/>
    <property type="molecule type" value="Genomic_DNA"/>
</dbReference>
<name>A0A3G6J170_9CORY</name>
<dbReference type="InterPro" id="IPR029058">
    <property type="entry name" value="AB_hydrolase_fold"/>
</dbReference>
<feature type="domain" description="AB hydrolase-1" evidence="2">
    <location>
        <begin position="73"/>
        <end position="186"/>
    </location>
</feature>
<dbReference type="InterPro" id="IPR000073">
    <property type="entry name" value="AB_hydrolase_1"/>
</dbReference>
<reference evidence="3 4" key="1">
    <citation type="submission" date="2018-11" db="EMBL/GenBank/DDBJ databases">
        <authorList>
            <person name="Kleinhagauer T."/>
            <person name="Glaeser S.P."/>
            <person name="Spergser J."/>
            <person name="Ruckert C."/>
            <person name="Kaempfer P."/>
            <person name="Busse H.-J."/>
        </authorList>
    </citation>
    <scope>NUCLEOTIDE SEQUENCE [LARGE SCALE GENOMIC DNA]</scope>
    <source>
        <strain evidence="3 4">W8</strain>
    </source>
</reference>
<feature type="chain" id="PRO_5018242675" evidence="1">
    <location>
        <begin position="26"/>
        <end position="323"/>
    </location>
</feature>
<proteinExistence type="predicted"/>
<dbReference type="RefSeq" id="WP_123934524.1">
    <property type="nucleotide sequence ID" value="NZ_CP033897.1"/>
</dbReference>
<dbReference type="AlphaFoldDB" id="A0A3G6J170"/>
<accession>A0A3G6J170</accession>
<organism evidence="3 4">
    <name type="scientific">Corynebacterium gerontici</name>
    <dbReference type="NCBI Taxonomy" id="2079234"/>
    <lineage>
        <taxon>Bacteria</taxon>
        <taxon>Bacillati</taxon>
        <taxon>Actinomycetota</taxon>
        <taxon>Actinomycetes</taxon>
        <taxon>Mycobacteriales</taxon>
        <taxon>Corynebacteriaceae</taxon>
        <taxon>Corynebacterium</taxon>
    </lineage>
</organism>